<feature type="domain" description="Methyltransferase type 12" evidence="2">
    <location>
        <begin position="90"/>
        <end position="189"/>
    </location>
</feature>
<keyword evidence="3" id="KW-0489">Methyltransferase</keyword>
<dbReference type="EC" id="2.1.-.-" evidence="3"/>
<evidence type="ECO:0000259" key="2">
    <source>
        <dbReference type="Pfam" id="PF08242"/>
    </source>
</evidence>
<evidence type="ECO:0000313" key="3">
    <source>
        <dbReference type="EMBL" id="MEE2037537.1"/>
    </source>
</evidence>
<protein>
    <submittedName>
        <fullName evidence="3">Class I SAM-dependent methyltransferase</fullName>
        <ecNumber evidence="3">2.1.-.-</ecNumber>
    </submittedName>
</protein>
<dbReference type="Proteomes" id="UP001356095">
    <property type="component" value="Unassembled WGS sequence"/>
</dbReference>
<sequence>MRFTFGSALGRSQRSQAIIDDVAREHLEEWQLLFDGSYGKTGNDYPADVNFSGWGSSYSGGPIPQEQMVEWVEETAARVRSAVVPKARVLELGCGTGLLLFRLAPDAVSYVATDFSPVVLDQLGKSLAGQPWADRVRLLQREASDFTSFGDGAFDVVVLNSVVQYFPDRSYLEHVLEQAVRVLAPGGVVVVGDVRHRGLLSAFHASVQAYQGAGTVGELARRIRRRVGEEPELVIDPAFFTDLADRWDRVDHVRVLPKRGRFANEMVKFRYEAFLHVESETEPLPIPAWTDWADGSLTLDGLAGRLAGGPGEPFGVTGVPNARVEADVRLRDLALSGEAPAETQVTGTGLLVERPVPTGGGEGAVDPEALCRLAEESGHQAQLSWAAGDGSGRFDVAFLPPGAGVGPGTAISFPSGSGGGTNEPLRSRGEMF</sequence>
<dbReference type="InterPro" id="IPR029063">
    <property type="entry name" value="SAM-dependent_MTases_sf"/>
</dbReference>
<dbReference type="GO" id="GO:0032259">
    <property type="term" value="P:methylation"/>
    <property type="evidence" value="ECO:0007669"/>
    <property type="project" value="UniProtKB-KW"/>
</dbReference>
<keyword evidence="3" id="KW-0808">Transferase</keyword>
<feature type="region of interest" description="Disordered" evidence="1">
    <location>
        <begin position="409"/>
        <end position="432"/>
    </location>
</feature>
<dbReference type="SUPFAM" id="SSF53335">
    <property type="entry name" value="S-adenosyl-L-methionine-dependent methyltransferases"/>
    <property type="match status" value="1"/>
</dbReference>
<dbReference type="InterPro" id="IPR013217">
    <property type="entry name" value="Methyltransf_12"/>
</dbReference>
<dbReference type="CDD" id="cd02440">
    <property type="entry name" value="AdoMet_MTases"/>
    <property type="match status" value="1"/>
</dbReference>
<keyword evidence="4" id="KW-1185">Reference proteome</keyword>
<gene>
    <name evidence="3" type="ORF">Q8791_09925</name>
</gene>
<dbReference type="Pfam" id="PF08242">
    <property type="entry name" value="Methyltransf_12"/>
    <property type="match status" value="1"/>
</dbReference>
<evidence type="ECO:0000256" key="1">
    <source>
        <dbReference type="SAM" id="MobiDB-lite"/>
    </source>
</evidence>
<proteinExistence type="predicted"/>
<dbReference type="RefSeq" id="WP_330091338.1">
    <property type="nucleotide sequence ID" value="NZ_JAUZMY010000008.1"/>
</dbReference>
<dbReference type="PANTHER" id="PTHR42912:SF93">
    <property type="entry name" value="N6-ADENOSINE-METHYLTRANSFERASE TMT1A"/>
    <property type="match status" value="1"/>
</dbReference>
<organism evidence="3 4">
    <name type="scientific">Nocardiopsis codii</name>
    <dbReference type="NCBI Taxonomy" id="3065942"/>
    <lineage>
        <taxon>Bacteria</taxon>
        <taxon>Bacillati</taxon>
        <taxon>Actinomycetota</taxon>
        <taxon>Actinomycetes</taxon>
        <taxon>Streptosporangiales</taxon>
        <taxon>Nocardiopsidaceae</taxon>
        <taxon>Nocardiopsis</taxon>
    </lineage>
</organism>
<name>A0ABU7K678_9ACTN</name>
<dbReference type="Gene3D" id="3.40.50.150">
    <property type="entry name" value="Vaccinia Virus protein VP39"/>
    <property type="match status" value="1"/>
</dbReference>
<dbReference type="GO" id="GO:0008168">
    <property type="term" value="F:methyltransferase activity"/>
    <property type="evidence" value="ECO:0007669"/>
    <property type="project" value="UniProtKB-KW"/>
</dbReference>
<dbReference type="EMBL" id="JAUZMY010000008">
    <property type="protein sequence ID" value="MEE2037537.1"/>
    <property type="molecule type" value="Genomic_DNA"/>
</dbReference>
<comment type="caution">
    <text evidence="3">The sequence shown here is derived from an EMBL/GenBank/DDBJ whole genome shotgun (WGS) entry which is preliminary data.</text>
</comment>
<accession>A0ABU7K678</accession>
<dbReference type="InterPro" id="IPR050508">
    <property type="entry name" value="Methyltransf_Superfamily"/>
</dbReference>
<reference evidence="3 4" key="1">
    <citation type="submission" date="2023-08" db="EMBL/GenBank/DDBJ databases">
        <authorList>
            <person name="Girao M."/>
            <person name="Carvalho M.F."/>
        </authorList>
    </citation>
    <scope>NUCLEOTIDE SEQUENCE [LARGE SCALE GENOMIC DNA]</scope>
    <source>
        <strain evidence="3 4">CT-R113</strain>
    </source>
</reference>
<evidence type="ECO:0000313" key="4">
    <source>
        <dbReference type="Proteomes" id="UP001356095"/>
    </source>
</evidence>
<dbReference type="PANTHER" id="PTHR42912">
    <property type="entry name" value="METHYLTRANSFERASE"/>
    <property type="match status" value="1"/>
</dbReference>